<feature type="compositionally biased region" description="Basic residues" evidence="1">
    <location>
        <begin position="40"/>
        <end position="49"/>
    </location>
</feature>
<sequence>MFISNSLHLTHSATKKTYKVIKSNLKPEDDHGKDSTGKAPVKKKPRVKKISQDAENDIQVPPKRRRLRGFLERVSKTPLDIFSNLDLLDLLQLSRTTKDLRAVLLRRSATFVWKRARQNIEGLPPLPDDLSEPKYAYLAFDNHCTNCLRHTTHVQWESRTKYLYTRYYYEPAINALREESKSLRDQALDSWVSSKRAAYRTLQSNARICNNWFTSTTSAPRGSQRNYTFASIVLQTHFEHFRVIERLTALGWGEEVQRCELKYELRNHKLVWQPRLLTERAWSAMSDTLISLAEEHKANRVKRDMVWTIHKRARLFASTYSDATRDIPLLPMFPKAVDAALLNPFSKIMFATPLDQDITESLKAALVDLPEVAAEWRETQASGLKGLLEKAGFKPDLNLATSFFDCNCCHHLFQYPYVLAHRCALQYTSGDAFDPKDWTTYALTRISPDPCVAWSASHFTVNGEALTRVQDIIRTCCLNPDTATREDMDSLECRVICNHCSNTSKFVMQWNNAACHQDHSSVGPHSWRLLDDGKELERVKSLEREKKGMHHCKVLIGRRGSELEEHLREVHNIKTVSSYDWDRPVNTRCPGTNAGSQGIYLSPRVEEQKPSTVSEETDGVTAANSSVATDS</sequence>
<evidence type="ECO:0000256" key="1">
    <source>
        <dbReference type="SAM" id="MobiDB-lite"/>
    </source>
</evidence>
<feature type="compositionally biased region" description="Polar residues" evidence="1">
    <location>
        <begin position="622"/>
        <end position="631"/>
    </location>
</feature>
<dbReference type="RefSeq" id="XP_060336971.1">
    <property type="nucleotide sequence ID" value="XM_060480095.1"/>
</dbReference>
<dbReference type="EMBL" id="JAUEPS010000004">
    <property type="protein sequence ID" value="KAK0466144.1"/>
    <property type="molecule type" value="Genomic_DNA"/>
</dbReference>
<protein>
    <recommendedName>
        <fullName evidence="4">F-box domain-containing protein</fullName>
    </recommendedName>
</protein>
<evidence type="ECO:0000313" key="2">
    <source>
        <dbReference type="EMBL" id="KAK0466144.1"/>
    </source>
</evidence>
<dbReference type="Proteomes" id="UP001175211">
    <property type="component" value="Unassembled WGS sequence"/>
</dbReference>
<feature type="region of interest" description="Disordered" evidence="1">
    <location>
        <begin position="24"/>
        <end position="56"/>
    </location>
</feature>
<proteinExistence type="predicted"/>
<keyword evidence="3" id="KW-1185">Reference proteome</keyword>
<comment type="caution">
    <text evidence="2">The sequence shown here is derived from an EMBL/GenBank/DDBJ whole genome shotgun (WGS) entry which is preliminary data.</text>
</comment>
<evidence type="ECO:0000313" key="3">
    <source>
        <dbReference type="Proteomes" id="UP001175211"/>
    </source>
</evidence>
<accession>A0AA39NIH0</accession>
<gene>
    <name evidence="2" type="ORF">EV420DRAFT_1743970</name>
</gene>
<organism evidence="2 3">
    <name type="scientific">Armillaria tabescens</name>
    <name type="common">Ringless honey mushroom</name>
    <name type="synonym">Agaricus tabescens</name>
    <dbReference type="NCBI Taxonomy" id="1929756"/>
    <lineage>
        <taxon>Eukaryota</taxon>
        <taxon>Fungi</taxon>
        <taxon>Dikarya</taxon>
        <taxon>Basidiomycota</taxon>
        <taxon>Agaricomycotina</taxon>
        <taxon>Agaricomycetes</taxon>
        <taxon>Agaricomycetidae</taxon>
        <taxon>Agaricales</taxon>
        <taxon>Marasmiineae</taxon>
        <taxon>Physalacriaceae</taxon>
        <taxon>Desarmillaria</taxon>
    </lineage>
</organism>
<name>A0AA39NIH0_ARMTA</name>
<dbReference type="AlphaFoldDB" id="A0AA39NIH0"/>
<feature type="compositionally biased region" description="Basic and acidic residues" evidence="1">
    <location>
        <begin position="25"/>
        <end position="36"/>
    </location>
</feature>
<dbReference type="GeneID" id="85363643"/>
<evidence type="ECO:0008006" key="4">
    <source>
        <dbReference type="Google" id="ProtNLM"/>
    </source>
</evidence>
<reference evidence="2" key="1">
    <citation type="submission" date="2023-06" db="EMBL/GenBank/DDBJ databases">
        <authorList>
            <consortium name="Lawrence Berkeley National Laboratory"/>
            <person name="Ahrendt S."/>
            <person name="Sahu N."/>
            <person name="Indic B."/>
            <person name="Wong-Bajracharya J."/>
            <person name="Merenyi Z."/>
            <person name="Ke H.-M."/>
            <person name="Monk M."/>
            <person name="Kocsube S."/>
            <person name="Drula E."/>
            <person name="Lipzen A."/>
            <person name="Balint B."/>
            <person name="Henrissat B."/>
            <person name="Andreopoulos B."/>
            <person name="Martin F.M."/>
            <person name="Harder C.B."/>
            <person name="Rigling D."/>
            <person name="Ford K.L."/>
            <person name="Foster G.D."/>
            <person name="Pangilinan J."/>
            <person name="Papanicolaou A."/>
            <person name="Barry K."/>
            <person name="LaButti K."/>
            <person name="Viragh M."/>
            <person name="Koriabine M."/>
            <person name="Yan M."/>
            <person name="Riley R."/>
            <person name="Champramary S."/>
            <person name="Plett K.L."/>
            <person name="Tsai I.J."/>
            <person name="Slot J."/>
            <person name="Sipos G."/>
            <person name="Plett J."/>
            <person name="Nagy L.G."/>
            <person name="Grigoriev I.V."/>
        </authorList>
    </citation>
    <scope>NUCLEOTIDE SEQUENCE</scope>
    <source>
        <strain evidence="2">CCBAS 213</strain>
    </source>
</reference>
<feature type="region of interest" description="Disordered" evidence="1">
    <location>
        <begin position="592"/>
        <end position="631"/>
    </location>
</feature>